<dbReference type="PANTHER" id="PTHR33741">
    <property type="entry name" value="TRANSMEMBRANE PROTEIN DDB_G0269096-RELATED"/>
    <property type="match status" value="1"/>
</dbReference>
<dbReference type="KEGG" id="psin:CAK95_13055"/>
<keyword evidence="1" id="KW-0812">Transmembrane</keyword>
<feature type="transmembrane region" description="Helical" evidence="1">
    <location>
        <begin position="83"/>
        <end position="100"/>
    </location>
</feature>
<keyword evidence="1" id="KW-0472">Membrane</keyword>
<dbReference type="EMBL" id="CP021112">
    <property type="protein sequence ID" value="ARP99907.1"/>
    <property type="molecule type" value="Genomic_DNA"/>
</dbReference>
<keyword evidence="4" id="KW-1185">Reference proteome</keyword>
<name>A0A1W6ZRM1_9HYPH</name>
<keyword evidence="1" id="KW-1133">Transmembrane helix</keyword>
<feature type="transmembrane region" description="Helical" evidence="1">
    <location>
        <begin position="56"/>
        <end position="76"/>
    </location>
</feature>
<evidence type="ECO:0000313" key="3">
    <source>
        <dbReference type="EMBL" id="ARP99907.1"/>
    </source>
</evidence>
<feature type="domain" description="HPP transmembrane region" evidence="2">
    <location>
        <begin position="9"/>
        <end position="152"/>
    </location>
</feature>
<reference evidence="3 4" key="1">
    <citation type="submission" date="2017-05" db="EMBL/GenBank/DDBJ databases">
        <title>Full genome sequence of Pseudorhodoplanes sinuspersici.</title>
        <authorList>
            <person name="Dastgheib S.M.M."/>
            <person name="Shavandi M."/>
            <person name="Tirandaz H."/>
        </authorList>
    </citation>
    <scope>NUCLEOTIDE SEQUENCE [LARGE SCALE GENOMIC DNA]</scope>
    <source>
        <strain evidence="3 4">RIPI110</strain>
    </source>
</reference>
<feature type="transmembrane region" description="Helical" evidence="1">
    <location>
        <begin position="7"/>
        <end position="27"/>
    </location>
</feature>
<sequence length="156" mass="16612">MQLDRKHISMMAGAAGGGLAVGIMYLLSLETEFPLASIPFATSIVLMTGSPEAAPARPRALVGGHVLSALVGVAAFKLAGPEAWVAALAVGVAMLVMLVSDSFHPPAGISPLIIVMNGMSWSFILVPVAAGALILLAYSWVWTNYVRRQRWPDRWW</sequence>
<organism evidence="3 4">
    <name type="scientific">Pseudorhodoplanes sinuspersici</name>
    <dbReference type="NCBI Taxonomy" id="1235591"/>
    <lineage>
        <taxon>Bacteria</taxon>
        <taxon>Pseudomonadati</taxon>
        <taxon>Pseudomonadota</taxon>
        <taxon>Alphaproteobacteria</taxon>
        <taxon>Hyphomicrobiales</taxon>
        <taxon>Pseudorhodoplanes</taxon>
    </lineage>
</organism>
<proteinExistence type="predicted"/>
<evidence type="ECO:0000256" key="1">
    <source>
        <dbReference type="SAM" id="Phobius"/>
    </source>
</evidence>
<feature type="transmembrane region" description="Helical" evidence="1">
    <location>
        <begin position="120"/>
        <end position="141"/>
    </location>
</feature>
<dbReference type="AlphaFoldDB" id="A0A1W6ZRM1"/>
<dbReference type="Proteomes" id="UP000194137">
    <property type="component" value="Chromosome"/>
</dbReference>
<protein>
    <submittedName>
        <fullName evidence="3">HPP family protein</fullName>
    </submittedName>
</protein>
<dbReference type="STRING" id="1235591.CAK95_13055"/>
<evidence type="ECO:0000313" key="4">
    <source>
        <dbReference type="Proteomes" id="UP000194137"/>
    </source>
</evidence>
<evidence type="ECO:0000259" key="2">
    <source>
        <dbReference type="Pfam" id="PF04982"/>
    </source>
</evidence>
<accession>A0A1W6ZRM1</accession>
<gene>
    <name evidence="3" type="ORF">CAK95_13055</name>
</gene>
<dbReference type="InterPro" id="IPR058581">
    <property type="entry name" value="TM_HPP"/>
</dbReference>
<dbReference type="Pfam" id="PF04982">
    <property type="entry name" value="TM_HPP"/>
    <property type="match status" value="1"/>
</dbReference>
<dbReference type="PANTHER" id="PTHR33741:SF5">
    <property type="entry name" value="TRANSMEMBRANE PROTEIN DDB_G0269096-RELATED"/>
    <property type="match status" value="1"/>
</dbReference>
<dbReference type="InterPro" id="IPR007065">
    <property type="entry name" value="HPP"/>
</dbReference>